<dbReference type="GO" id="GO:0003677">
    <property type="term" value="F:DNA binding"/>
    <property type="evidence" value="ECO:0007669"/>
    <property type="project" value="InterPro"/>
</dbReference>
<dbReference type="EMBL" id="CP127295">
    <property type="protein sequence ID" value="WIY07580.1"/>
    <property type="molecule type" value="Genomic_DNA"/>
</dbReference>
<reference evidence="2 3" key="1">
    <citation type="submission" date="2023-06" db="EMBL/GenBank/DDBJ databases">
        <authorList>
            <person name="Oyuntsetseg B."/>
            <person name="Kim S.B."/>
        </authorList>
    </citation>
    <scope>NUCLEOTIDE SEQUENCE [LARGE SCALE GENOMIC DNA]</scope>
    <source>
        <strain evidence="2 3">4-36</strain>
    </source>
</reference>
<evidence type="ECO:0000313" key="3">
    <source>
        <dbReference type="Proteomes" id="UP001239397"/>
    </source>
</evidence>
<dbReference type="Pfam" id="PF01381">
    <property type="entry name" value="HTH_3"/>
    <property type="match status" value="1"/>
</dbReference>
<dbReference type="SMART" id="SM00530">
    <property type="entry name" value="HTH_XRE"/>
    <property type="match status" value="1"/>
</dbReference>
<dbReference type="InterPro" id="IPR001387">
    <property type="entry name" value="Cro/C1-type_HTH"/>
</dbReference>
<dbReference type="SUPFAM" id="SSF47413">
    <property type="entry name" value="lambda repressor-like DNA-binding domains"/>
    <property type="match status" value="1"/>
</dbReference>
<dbReference type="AlphaFoldDB" id="A0A9Y2JZK0"/>
<dbReference type="InterPro" id="IPR010982">
    <property type="entry name" value="Lambda_DNA-bd_dom_sf"/>
</dbReference>
<evidence type="ECO:0000313" key="2">
    <source>
        <dbReference type="EMBL" id="WIY07580.1"/>
    </source>
</evidence>
<organism evidence="2 3">
    <name type="scientific">Amycolatopsis mongoliensis</name>
    <dbReference type="NCBI Taxonomy" id="715475"/>
    <lineage>
        <taxon>Bacteria</taxon>
        <taxon>Bacillati</taxon>
        <taxon>Actinomycetota</taxon>
        <taxon>Actinomycetes</taxon>
        <taxon>Pseudonocardiales</taxon>
        <taxon>Pseudonocardiaceae</taxon>
        <taxon>Amycolatopsis</taxon>
    </lineage>
</organism>
<proteinExistence type="predicted"/>
<dbReference type="Proteomes" id="UP001239397">
    <property type="component" value="Chromosome"/>
</dbReference>
<evidence type="ECO:0000259" key="1">
    <source>
        <dbReference type="PROSITE" id="PS50943"/>
    </source>
</evidence>
<accession>A0A9Y2JZK0</accession>
<dbReference type="KEGG" id="amog:QRX60_41040"/>
<name>A0A9Y2JZK0_9PSEU</name>
<protein>
    <submittedName>
        <fullName evidence="2">Helix-turn-helix transcriptional regulator</fullName>
    </submittedName>
</protein>
<gene>
    <name evidence="2" type="ORF">QRX60_41040</name>
</gene>
<dbReference type="PROSITE" id="PS50943">
    <property type="entry name" value="HTH_CROC1"/>
    <property type="match status" value="1"/>
</dbReference>
<feature type="domain" description="HTH cro/C1-type" evidence="1">
    <location>
        <begin position="117"/>
        <end position="165"/>
    </location>
</feature>
<keyword evidence="3" id="KW-1185">Reference proteome</keyword>
<dbReference type="Gene3D" id="1.10.260.40">
    <property type="entry name" value="lambda repressor-like DNA-binding domains"/>
    <property type="match status" value="1"/>
</dbReference>
<dbReference type="RefSeq" id="WP_286003804.1">
    <property type="nucleotide sequence ID" value="NZ_CP127295.1"/>
</dbReference>
<dbReference type="CDD" id="cd00093">
    <property type="entry name" value="HTH_XRE"/>
    <property type="match status" value="1"/>
</dbReference>
<sequence length="170" mass="18395">MESAGRAHGDSIEVVPVEIVKKIFPARPSAVAGIREFVQLCLTDAPLAEAEEREVGNTILRALLAAAGPSGMLEVSCRKYPQRVEFDVLPSRAEEPPPAPSRPAGPDTPAASFAEWLAEALRGRGITKEAAAAELGVSAKTMSRWLGGQTEPRLRDLRRIEDRFGDVRLR</sequence>